<proteinExistence type="predicted"/>
<evidence type="ECO:0000313" key="1">
    <source>
        <dbReference type="EMBL" id="OBY61918.1"/>
    </source>
</evidence>
<protein>
    <recommendedName>
        <fullName evidence="3">Coenzyme Q (Ubiquinone) biosynthesis protein Coq4</fullName>
    </recommendedName>
</protein>
<dbReference type="AlphaFoldDB" id="A0A1B8TR29"/>
<evidence type="ECO:0000313" key="2">
    <source>
        <dbReference type="Proteomes" id="UP000092584"/>
    </source>
</evidence>
<dbReference type="Proteomes" id="UP000092584">
    <property type="component" value="Unassembled WGS sequence"/>
</dbReference>
<comment type="caution">
    <text evidence="1">The sequence shown here is derived from an EMBL/GenBank/DDBJ whole genome shotgun (WGS) entry which is preliminary data.</text>
</comment>
<accession>A0A1B8TR29</accession>
<name>A0A1B8TR29_9FLAO</name>
<sequence>MRKKFIYWLFEHSQRIYIKFKKKNPWGISAQELLTYPKDSFGYHLGKLLAENNFELLPKVERHDCYHLLTNYGTKVEDEIALQYVCFGNGKRSPYLFGVLLIGTILLPEYYKYYLKSYKLGKSCNTFHHFNYKHILLLSFQEVRESIFNTQQILQIQ</sequence>
<dbReference type="STRING" id="1774273.LPB03_15220"/>
<dbReference type="KEGG" id="pob:LPB03_15220"/>
<keyword evidence="2" id="KW-1185">Reference proteome</keyword>
<evidence type="ECO:0008006" key="3">
    <source>
        <dbReference type="Google" id="ProtNLM"/>
    </source>
</evidence>
<dbReference type="EMBL" id="LSFM01000025">
    <property type="protein sequence ID" value="OBY61918.1"/>
    <property type="molecule type" value="Genomic_DNA"/>
</dbReference>
<organism evidence="1 2">
    <name type="scientific">Polaribacter vadi</name>
    <dbReference type="NCBI Taxonomy" id="1774273"/>
    <lineage>
        <taxon>Bacteria</taxon>
        <taxon>Pseudomonadati</taxon>
        <taxon>Bacteroidota</taxon>
        <taxon>Flavobacteriia</taxon>
        <taxon>Flavobacteriales</taxon>
        <taxon>Flavobacteriaceae</taxon>
    </lineage>
</organism>
<gene>
    <name evidence="1" type="ORF">LPB3_14085</name>
</gene>
<dbReference type="OrthoDB" id="6157812at2"/>
<dbReference type="RefSeq" id="WP_065320274.1">
    <property type="nucleotide sequence ID" value="NZ_CP017477.1"/>
</dbReference>
<reference evidence="2" key="1">
    <citation type="submission" date="2016-02" db="EMBL/GenBank/DDBJ databases">
        <authorList>
            <person name="Shin S.-K."/>
            <person name="Yi H."/>
            <person name="Kim E."/>
        </authorList>
    </citation>
    <scope>NUCLEOTIDE SEQUENCE [LARGE SCALE GENOMIC DNA]</scope>
    <source>
        <strain evidence="2">LPB0003</strain>
    </source>
</reference>